<dbReference type="AlphaFoldDB" id="A0A0F9US53"/>
<dbReference type="InterPro" id="IPR051906">
    <property type="entry name" value="TolC-like"/>
</dbReference>
<comment type="caution">
    <text evidence="7">The sequence shown here is derived from an EMBL/GenBank/DDBJ whole genome shotgun (WGS) entry which is preliminary data.</text>
</comment>
<protein>
    <submittedName>
        <fullName evidence="7">Uncharacterized protein</fullName>
    </submittedName>
</protein>
<evidence type="ECO:0000256" key="2">
    <source>
        <dbReference type="ARBA" id="ARBA00022448"/>
    </source>
</evidence>
<dbReference type="GO" id="GO:1990281">
    <property type="term" value="C:efflux pump complex"/>
    <property type="evidence" value="ECO:0007669"/>
    <property type="project" value="TreeGrafter"/>
</dbReference>
<evidence type="ECO:0000256" key="5">
    <source>
        <dbReference type="ARBA" id="ARBA00023136"/>
    </source>
</evidence>
<dbReference type="PANTHER" id="PTHR30026:SF20">
    <property type="entry name" value="OUTER MEMBRANE PROTEIN TOLC"/>
    <property type="match status" value="1"/>
</dbReference>
<dbReference type="GO" id="GO:0015288">
    <property type="term" value="F:porin activity"/>
    <property type="evidence" value="ECO:0007669"/>
    <property type="project" value="TreeGrafter"/>
</dbReference>
<evidence type="ECO:0000256" key="1">
    <source>
        <dbReference type="ARBA" id="ARBA00004442"/>
    </source>
</evidence>
<evidence type="ECO:0000256" key="4">
    <source>
        <dbReference type="ARBA" id="ARBA00022692"/>
    </source>
</evidence>
<keyword evidence="6" id="KW-0998">Cell outer membrane</keyword>
<keyword evidence="5" id="KW-0472">Membrane</keyword>
<dbReference type="Pfam" id="PF02321">
    <property type="entry name" value="OEP"/>
    <property type="match status" value="2"/>
</dbReference>
<accession>A0A0F9US53</accession>
<name>A0A0F9US53_9ZZZZ</name>
<keyword evidence="3" id="KW-1134">Transmembrane beta strand</keyword>
<sequence>MNKKPITLVALLCVLPVFSAFANSENQKVLTLKQALTNTEQQNLQLKRYPYHQKILSALKTQAALAPNPEMSFEAENFLGTHGSHAFSGAQYTLALSQLIELGDKRQNRVNYATTNIKAQTIEYKNTRLALFATTTERYYQVLKFQALIALNKERKSTVEQALKAIEKRAEAGAVSQADVTRMRYALSQVDLNTAILQSEFERSRLALNELWQEPLVSDYYVGDLSTVTELKSEQTLLDAVNTAPDFALLQQQYMQQTANLSLQKSNGESDLTLGGGVRYNQQTDASSFVFSFSMPLQLSNSNSGNIEAAQHQLTLLSEQQGQLRIQLRQQVRTLYAYYKGKIAQAQLLTQQVIPQAQTLIKQSLKSYQQGQISVLQLLDAQQALFDSKRALIITHSELHQVLLTLERLTGQPLIETHQS</sequence>
<dbReference type="PANTHER" id="PTHR30026">
    <property type="entry name" value="OUTER MEMBRANE PROTEIN TOLC"/>
    <property type="match status" value="1"/>
</dbReference>
<proteinExistence type="predicted"/>
<reference evidence="7" key="1">
    <citation type="journal article" date="2015" name="Nature">
        <title>Complex archaea that bridge the gap between prokaryotes and eukaryotes.</title>
        <authorList>
            <person name="Spang A."/>
            <person name="Saw J.H."/>
            <person name="Jorgensen S.L."/>
            <person name="Zaremba-Niedzwiedzka K."/>
            <person name="Martijn J."/>
            <person name="Lind A.E."/>
            <person name="van Eijk R."/>
            <person name="Schleper C."/>
            <person name="Guy L."/>
            <person name="Ettema T.J."/>
        </authorList>
    </citation>
    <scope>NUCLEOTIDE SEQUENCE</scope>
</reference>
<dbReference type="InterPro" id="IPR003423">
    <property type="entry name" value="OMP_efflux"/>
</dbReference>
<dbReference type="SUPFAM" id="SSF56954">
    <property type="entry name" value="Outer membrane efflux proteins (OEP)"/>
    <property type="match status" value="1"/>
</dbReference>
<evidence type="ECO:0000256" key="6">
    <source>
        <dbReference type="ARBA" id="ARBA00023237"/>
    </source>
</evidence>
<evidence type="ECO:0000313" key="7">
    <source>
        <dbReference type="EMBL" id="KKN56468.1"/>
    </source>
</evidence>
<dbReference type="GO" id="GO:0009279">
    <property type="term" value="C:cell outer membrane"/>
    <property type="evidence" value="ECO:0007669"/>
    <property type="project" value="UniProtKB-SubCell"/>
</dbReference>
<gene>
    <name evidence="7" type="ORF">LCGC14_0571980</name>
</gene>
<dbReference type="Gene3D" id="1.20.1600.10">
    <property type="entry name" value="Outer membrane efflux proteins (OEP)"/>
    <property type="match status" value="1"/>
</dbReference>
<keyword evidence="2" id="KW-0813">Transport</keyword>
<evidence type="ECO:0000256" key="3">
    <source>
        <dbReference type="ARBA" id="ARBA00022452"/>
    </source>
</evidence>
<organism evidence="7">
    <name type="scientific">marine sediment metagenome</name>
    <dbReference type="NCBI Taxonomy" id="412755"/>
    <lineage>
        <taxon>unclassified sequences</taxon>
        <taxon>metagenomes</taxon>
        <taxon>ecological metagenomes</taxon>
    </lineage>
</organism>
<dbReference type="GO" id="GO:0015562">
    <property type="term" value="F:efflux transmembrane transporter activity"/>
    <property type="evidence" value="ECO:0007669"/>
    <property type="project" value="InterPro"/>
</dbReference>
<keyword evidence="4" id="KW-0812">Transmembrane</keyword>
<comment type="subcellular location">
    <subcellularLocation>
        <location evidence="1">Cell outer membrane</location>
    </subcellularLocation>
</comment>
<dbReference type="EMBL" id="LAZR01000842">
    <property type="protein sequence ID" value="KKN56468.1"/>
    <property type="molecule type" value="Genomic_DNA"/>
</dbReference>